<dbReference type="InterPro" id="IPR002645">
    <property type="entry name" value="STAS_dom"/>
</dbReference>
<evidence type="ECO:0000256" key="5">
    <source>
        <dbReference type="SAM" id="MobiDB-lite"/>
    </source>
</evidence>
<evidence type="ECO:0000313" key="8">
    <source>
        <dbReference type="Proteomes" id="UP000694941"/>
    </source>
</evidence>
<organism evidence="8 9">
    <name type="scientific">Limulus polyphemus</name>
    <name type="common">Atlantic horseshoe crab</name>
    <dbReference type="NCBI Taxonomy" id="6850"/>
    <lineage>
        <taxon>Eukaryota</taxon>
        <taxon>Metazoa</taxon>
        <taxon>Ecdysozoa</taxon>
        <taxon>Arthropoda</taxon>
        <taxon>Chelicerata</taxon>
        <taxon>Merostomata</taxon>
        <taxon>Xiphosura</taxon>
        <taxon>Limulidae</taxon>
        <taxon>Limulus</taxon>
    </lineage>
</organism>
<feature type="transmembrane region" description="Helical" evidence="6">
    <location>
        <begin position="219"/>
        <end position="241"/>
    </location>
</feature>
<dbReference type="PROSITE" id="PS50801">
    <property type="entry name" value="STAS"/>
    <property type="match status" value="1"/>
</dbReference>
<evidence type="ECO:0000256" key="3">
    <source>
        <dbReference type="ARBA" id="ARBA00022989"/>
    </source>
</evidence>
<dbReference type="SUPFAM" id="SSF52091">
    <property type="entry name" value="SpoIIaa-like"/>
    <property type="match status" value="1"/>
</dbReference>
<keyword evidence="3 6" id="KW-1133">Transmembrane helix</keyword>
<feature type="transmembrane region" description="Helical" evidence="6">
    <location>
        <begin position="161"/>
        <end position="182"/>
    </location>
</feature>
<feature type="region of interest" description="Disordered" evidence="5">
    <location>
        <begin position="1"/>
        <end position="28"/>
    </location>
</feature>
<feature type="transmembrane region" description="Helical" evidence="6">
    <location>
        <begin position="405"/>
        <end position="436"/>
    </location>
</feature>
<feature type="transmembrane region" description="Helical" evidence="6">
    <location>
        <begin position="113"/>
        <end position="132"/>
    </location>
</feature>
<dbReference type="InterPro" id="IPR011547">
    <property type="entry name" value="SLC26A/SulP_dom"/>
</dbReference>
<keyword evidence="2 6" id="KW-0812">Transmembrane</keyword>
<keyword evidence="4 6" id="KW-0472">Membrane</keyword>
<proteinExistence type="predicted"/>
<dbReference type="Pfam" id="PF00916">
    <property type="entry name" value="Sulfate_transp"/>
    <property type="match status" value="2"/>
</dbReference>
<dbReference type="InterPro" id="IPR001902">
    <property type="entry name" value="SLC26A/SulP_fam"/>
</dbReference>
<accession>A0ABM1TIB8</accession>
<reference evidence="9" key="1">
    <citation type="submission" date="2025-08" db="UniProtKB">
        <authorList>
            <consortium name="RefSeq"/>
        </authorList>
    </citation>
    <scope>IDENTIFICATION</scope>
    <source>
        <tissue evidence="9">Muscle</tissue>
    </source>
</reference>
<feature type="compositionally biased region" description="Basic and acidic residues" evidence="5">
    <location>
        <begin position="8"/>
        <end position="19"/>
    </location>
</feature>
<dbReference type="Pfam" id="PF01740">
    <property type="entry name" value="STAS"/>
    <property type="match status" value="1"/>
</dbReference>
<dbReference type="Gene3D" id="3.30.750.24">
    <property type="entry name" value="STAS domain"/>
    <property type="match status" value="1"/>
</dbReference>
<dbReference type="InterPro" id="IPR036513">
    <property type="entry name" value="STAS_dom_sf"/>
</dbReference>
<name>A0ABM1TIB8_LIMPO</name>
<dbReference type="CDD" id="cd07042">
    <property type="entry name" value="STAS_SulP_like_sulfate_transporter"/>
    <property type="match status" value="1"/>
</dbReference>
<evidence type="ECO:0000256" key="6">
    <source>
        <dbReference type="SAM" id="Phobius"/>
    </source>
</evidence>
<gene>
    <name evidence="9" type="primary">LOC106471310</name>
</gene>
<dbReference type="Proteomes" id="UP000694941">
    <property type="component" value="Unplaced"/>
</dbReference>
<evidence type="ECO:0000313" key="9">
    <source>
        <dbReference type="RefSeq" id="XP_022255624.1"/>
    </source>
</evidence>
<dbReference type="RefSeq" id="XP_022255624.1">
    <property type="nucleotide sequence ID" value="XM_022399916.1"/>
</dbReference>
<sequence length="617" mass="67956">MSDDELAPVDHCEGTERLPHGRSPRSGSVVSVTLRNVPIKVKRQAIDQEYVNERFTGTTYPPPCVSLKDKVTEKLKKSCSCTRNCVIRFFFVFFPIIRWLPQYQPREYLLNDLVSGFTILILHIPQGMAYGLLASVDPVNGLYVSFFPVLVYFLMGTSRHISVGTFAVVSLMISSAVSKLGVVDSFKHNASHVEQENTSEAVVAMKTYETSWPPSKEEAIVALSLATGLLQVVISTVASYLGNFNKTFGVEIMGHVPTGIPAPVPPRSDLLAPLATDAIAIAIVSYAVALSLAKTFAKRNKYTIDPNQELIALGTANTVSSFFSCFPCAASLSRSLVQERTGGCTQIAGLVSSVLMLVVLLVLAPMFYNLPKCILSCVILVALKGMFMQFLDLKTIWSVSRVDALIWIVTFLSVVLLDVDIGLMTGVIFSILTVIYRSVNPHQTVLGVIPNTEVYLDKKRYSKLEEIPGIKIFHFGSALYFMNRHVFLSALKKISVDEASAEIPPVEDLLIGEVNDKAAKYVQKKKEKKLHHIVIDCSSISYLDATGVEVILEVIKEMKKDEIAISLAACSVPMYELLDRSGFFSKVTLPVIFPTIHDAVLYAQDQDPEKPTIRATV</sequence>
<feature type="transmembrane region" description="Helical" evidence="6">
    <location>
        <begin position="85"/>
        <end position="101"/>
    </location>
</feature>
<feature type="transmembrane region" description="Helical" evidence="6">
    <location>
        <begin position="139"/>
        <end position="155"/>
    </location>
</feature>
<evidence type="ECO:0000256" key="1">
    <source>
        <dbReference type="ARBA" id="ARBA00004141"/>
    </source>
</evidence>
<feature type="transmembrane region" description="Helical" evidence="6">
    <location>
        <begin position="270"/>
        <end position="293"/>
    </location>
</feature>
<evidence type="ECO:0000256" key="4">
    <source>
        <dbReference type="ARBA" id="ARBA00023136"/>
    </source>
</evidence>
<evidence type="ECO:0000259" key="7">
    <source>
        <dbReference type="PROSITE" id="PS50801"/>
    </source>
</evidence>
<feature type="transmembrane region" description="Helical" evidence="6">
    <location>
        <begin position="347"/>
        <end position="367"/>
    </location>
</feature>
<dbReference type="GeneID" id="106471310"/>
<protein>
    <submittedName>
        <fullName evidence="9">Solute carrier family 26 member 6-like isoform X2</fullName>
    </submittedName>
</protein>
<comment type="subcellular location">
    <subcellularLocation>
        <location evidence="1">Membrane</location>
        <topology evidence="1">Multi-pass membrane protein</topology>
    </subcellularLocation>
</comment>
<keyword evidence="8" id="KW-1185">Reference proteome</keyword>
<feature type="domain" description="STAS" evidence="7">
    <location>
        <begin position="460"/>
        <end position="603"/>
    </location>
</feature>
<evidence type="ECO:0000256" key="2">
    <source>
        <dbReference type="ARBA" id="ARBA00022692"/>
    </source>
</evidence>
<feature type="transmembrane region" description="Helical" evidence="6">
    <location>
        <begin position="373"/>
        <end position="393"/>
    </location>
</feature>
<dbReference type="PANTHER" id="PTHR11814">
    <property type="entry name" value="SULFATE TRANSPORTER"/>
    <property type="match status" value="1"/>
</dbReference>